<keyword evidence="2" id="KW-0675">Receptor</keyword>
<dbReference type="GO" id="GO:0005886">
    <property type="term" value="C:plasma membrane"/>
    <property type="evidence" value="ECO:0007669"/>
    <property type="project" value="InterPro"/>
</dbReference>
<accession>A0AAJ7WWB2</accession>
<sequence length="148" mass="17146">MGLFMSRALEDNMKRQQEFMLLNQRLQMERQMAMQSQMQQRQMAMQLAGSREFFKYYASFYSLATVTLTAGAMRSKRPGLLVPLVPLGFVLAYQYDRAYGSMLQRMRDEAEWLMDKDAGRLQLPHGLPTFEDVEKCRRANAKFPPASG</sequence>
<dbReference type="RefSeq" id="XP_032812360.1">
    <property type="nucleotide sequence ID" value="XM_032956469.1"/>
</dbReference>
<dbReference type="GeneID" id="116943545"/>
<keyword evidence="1" id="KW-1185">Reference proteome</keyword>
<reference evidence="2" key="1">
    <citation type="submission" date="2025-08" db="UniProtKB">
        <authorList>
            <consortium name="RefSeq"/>
        </authorList>
    </citation>
    <scope>IDENTIFICATION</scope>
    <source>
        <tissue evidence="2">Sperm</tissue>
    </source>
</reference>
<dbReference type="PANTHER" id="PTHR13411">
    <property type="entry name" value="PLASMINOGEN RECEPTOR (KT)"/>
    <property type="match status" value="1"/>
</dbReference>
<dbReference type="GO" id="GO:0010756">
    <property type="term" value="P:positive regulation of plasminogen activation"/>
    <property type="evidence" value="ECO:0007669"/>
    <property type="project" value="InterPro"/>
</dbReference>
<name>A0AAJ7WWB2_PETMA</name>
<dbReference type="Pfam" id="PF10166">
    <property type="entry name" value="DUF2368"/>
    <property type="match status" value="1"/>
</dbReference>
<dbReference type="AlphaFoldDB" id="A0AAJ7WWB2"/>
<dbReference type="PANTHER" id="PTHR13411:SF6">
    <property type="entry name" value="PLASMINOGEN RECEPTOR (KT)"/>
    <property type="match status" value="1"/>
</dbReference>
<dbReference type="InterPro" id="IPR019319">
    <property type="entry name" value="Plg-R(KT)"/>
</dbReference>
<protein>
    <submittedName>
        <fullName evidence="2">Plasminogen receptor (KT)</fullName>
    </submittedName>
</protein>
<proteinExistence type="predicted"/>
<dbReference type="KEGG" id="pmrn:116943545"/>
<organism evidence="1 2">
    <name type="scientific">Petromyzon marinus</name>
    <name type="common">Sea lamprey</name>
    <dbReference type="NCBI Taxonomy" id="7757"/>
    <lineage>
        <taxon>Eukaryota</taxon>
        <taxon>Metazoa</taxon>
        <taxon>Chordata</taxon>
        <taxon>Craniata</taxon>
        <taxon>Vertebrata</taxon>
        <taxon>Cyclostomata</taxon>
        <taxon>Hyperoartia</taxon>
        <taxon>Petromyzontiformes</taxon>
        <taxon>Petromyzontidae</taxon>
        <taxon>Petromyzon</taxon>
    </lineage>
</organism>
<dbReference type="CTD" id="55848"/>
<dbReference type="Proteomes" id="UP001318040">
    <property type="component" value="Chromosome 1"/>
</dbReference>
<gene>
    <name evidence="2" type="primary">PLGRKT</name>
</gene>
<evidence type="ECO:0000313" key="2">
    <source>
        <dbReference type="RefSeq" id="XP_032812360.1"/>
    </source>
</evidence>
<evidence type="ECO:0000313" key="1">
    <source>
        <dbReference type="Proteomes" id="UP001318040"/>
    </source>
</evidence>